<dbReference type="InterPro" id="IPR010903">
    <property type="entry name" value="DUF1517"/>
</dbReference>
<keyword evidence="1" id="KW-0812">Transmembrane</keyword>
<feature type="chain" id="PRO_5032548222" evidence="2">
    <location>
        <begin position="20"/>
        <end position="176"/>
    </location>
</feature>
<organism evidence="3 4">
    <name type="scientific">Coptis chinensis</name>
    <dbReference type="NCBI Taxonomy" id="261450"/>
    <lineage>
        <taxon>Eukaryota</taxon>
        <taxon>Viridiplantae</taxon>
        <taxon>Streptophyta</taxon>
        <taxon>Embryophyta</taxon>
        <taxon>Tracheophyta</taxon>
        <taxon>Spermatophyta</taxon>
        <taxon>Magnoliopsida</taxon>
        <taxon>Ranunculales</taxon>
        <taxon>Ranunculaceae</taxon>
        <taxon>Coptidoideae</taxon>
        <taxon>Coptis</taxon>
    </lineage>
</organism>
<dbReference type="InterPro" id="IPR053023">
    <property type="entry name" value="FLAP_modulator"/>
</dbReference>
<keyword evidence="2" id="KW-0732">Signal</keyword>
<feature type="signal peptide" evidence="2">
    <location>
        <begin position="1"/>
        <end position="19"/>
    </location>
</feature>
<dbReference type="GO" id="GO:0009507">
    <property type="term" value="C:chloroplast"/>
    <property type="evidence" value="ECO:0007669"/>
    <property type="project" value="TreeGrafter"/>
</dbReference>
<keyword evidence="1" id="KW-0472">Membrane</keyword>
<evidence type="ECO:0000313" key="3">
    <source>
        <dbReference type="EMBL" id="KAF9605386.1"/>
    </source>
</evidence>
<sequence>MAAIMIGFVLMYGPYLRLAASGGSMGGHISRSASSSSYSRYHRSQSSSAHDNVHNKTLRDDEASFPPGGVVLIVFVLFFVIMILIAGVCPRHTTASVIKLQVCWLGTEMDVQKHLDRIAEVSDTSTCKGLRKLLKETTAALLQYTDSSVSGFSFAEFKTIPQKITSVHHFIHLSLA</sequence>
<reference evidence="3 4" key="1">
    <citation type="submission" date="2020-10" db="EMBL/GenBank/DDBJ databases">
        <title>The Coptis chinensis genome and diversification of protoberbering-type alkaloids.</title>
        <authorList>
            <person name="Wang B."/>
            <person name="Shu S."/>
            <person name="Song C."/>
            <person name="Liu Y."/>
        </authorList>
    </citation>
    <scope>NUCLEOTIDE SEQUENCE [LARGE SCALE GENOMIC DNA]</scope>
    <source>
        <strain evidence="3">HL-2020</strain>
        <tissue evidence="3">Leaf</tissue>
    </source>
</reference>
<protein>
    <submittedName>
        <fullName evidence="3">Uncharacterized protein</fullName>
    </submittedName>
</protein>
<name>A0A835HTB9_9MAGN</name>
<evidence type="ECO:0000256" key="2">
    <source>
        <dbReference type="SAM" id="SignalP"/>
    </source>
</evidence>
<dbReference type="PANTHER" id="PTHR33975">
    <property type="entry name" value="MYELIN-ASSOCIATED OLIGODENDROCYTE BASIC PROTEIN"/>
    <property type="match status" value="1"/>
</dbReference>
<dbReference type="Pfam" id="PF07466">
    <property type="entry name" value="DUF1517"/>
    <property type="match status" value="1"/>
</dbReference>
<gene>
    <name evidence="3" type="ORF">IFM89_016963</name>
</gene>
<keyword evidence="4" id="KW-1185">Reference proteome</keyword>
<dbReference type="EMBL" id="JADFTS010000005">
    <property type="protein sequence ID" value="KAF9605386.1"/>
    <property type="molecule type" value="Genomic_DNA"/>
</dbReference>
<accession>A0A835HTB9</accession>
<dbReference type="AlphaFoldDB" id="A0A835HTB9"/>
<feature type="transmembrane region" description="Helical" evidence="1">
    <location>
        <begin position="68"/>
        <end position="89"/>
    </location>
</feature>
<evidence type="ECO:0000313" key="4">
    <source>
        <dbReference type="Proteomes" id="UP000631114"/>
    </source>
</evidence>
<evidence type="ECO:0000256" key="1">
    <source>
        <dbReference type="SAM" id="Phobius"/>
    </source>
</evidence>
<keyword evidence="1" id="KW-1133">Transmembrane helix</keyword>
<comment type="caution">
    <text evidence="3">The sequence shown here is derived from an EMBL/GenBank/DDBJ whole genome shotgun (WGS) entry which is preliminary data.</text>
</comment>
<dbReference type="PANTHER" id="PTHR33975:SF2">
    <property type="entry name" value="MYELIN-ASSOCIATED OLIGODENDROCYTE BASIC PROTEIN"/>
    <property type="match status" value="1"/>
</dbReference>
<dbReference type="Proteomes" id="UP000631114">
    <property type="component" value="Unassembled WGS sequence"/>
</dbReference>
<proteinExistence type="predicted"/>